<dbReference type="Gene3D" id="3.40.50.300">
    <property type="entry name" value="P-loop containing nucleotide triphosphate hydrolases"/>
    <property type="match status" value="1"/>
</dbReference>
<evidence type="ECO:0000259" key="1">
    <source>
        <dbReference type="Pfam" id="PF13521"/>
    </source>
</evidence>
<gene>
    <name evidence="2" type="ORF">DSM01_3282</name>
    <name evidence="3" type="ORF">SAMN04487999_3239</name>
</gene>
<proteinExistence type="predicted"/>
<protein>
    <submittedName>
        <fullName evidence="2 3">ATPase</fullName>
    </submittedName>
</protein>
<dbReference type="EMBL" id="FQXT01000006">
    <property type="protein sequence ID" value="SHI25048.1"/>
    <property type="molecule type" value="Genomic_DNA"/>
</dbReference>
<dbReference type="EMBL" id="QOVN01000010">
    <property type="protein sequence ID" value="RXG26963.1"/>
    <property type="molecule type" value="Genomic_DNA"/>
</dbReference>
<reference evidence="2 5" key="3">
    <citation type="submission" date="2018-07" db="EMBL/GenBank/DDBJ databases">
        <title>Leeuwenhoekiella genomics.</title>
        <authorList>
            <person name="Tahon G."/>
            <person name="Willems A."/>
        </authorList>
    </citation>
    <scope>NUCLEOTIDE SEQUENCE [LARGE SCALE GENOMIC DNA]</scope>
    <source>
        <strain evidence="2 5">LMG 24856</strain>
    </source>
</reference>
<evidence type="ECO:0000313" key="4">
    <source>
        <dbReference type="Proteomes" id="UP000184240"/>
    </source>
</evidence>
<keyword evidence="5" id="KW-1185">Reference proteome</keyword>
<feature type="domain" description="NadR/Ttd14 AAA" evidence="1">
    <location>
        <begin position="20"/>
        <end position="184"/>
    </location>
</feature>
<reference evidence="4" key="1">
    <citation type="submission" date="2016-11" db="EMBL/GenBank/DDBJ databases">
        <authorList>
            <person name="Varghese N."/>
            <person name="Submissions S."/>
        </authorList>
    </citation>
    <scope>NUCLEOTIDE SEQUENCE [LARGE SCALE GENOMIC DNA]</scope>
    <source>
        <strain evidence="4">DSM 19859</strain>
    </source>
</reference>
<dbReference type="InterPro" id="IPR027417">
    <property type="entry name" value="P-loop_NTPase"/>
</dbReference>
<evidence type="ECO:0000313" key="3">
    <source>
        <dbReference type="EMBL" id="SHI25048.1"/>
    </source>
</evidence>
<organism evidence="3 4">
    <name type="scientific">Leeuwenhoekiella palythoae</name>
    <dbReference type="NCBI Taxonomy" id="573501"/>
    <lineage>
        <taxon>Bacteria</taxon>
        <taxon>Pseudomonadati</taxon>
        <taxon>Bacteroidota</taxon>
        <taxon>Flavobacteriia</taxon>
        <taxon>Flavobacteriales</taxon>
        <taxon>Flavobacteriaceae</taxon>
        <taxon>Leeuwenhoekiella</taxon>
    </lineage>
</organism>
<dbReference type="Pfam" id="PF13521">
    <property type="entry name" value="AAA_28"/>
    <property type="match status" value="1"/>
</dbReference>
<reference evidence="3" key="2">
    <citation type="submission" date="2016-11" db="EMBL/GenBank/DDBJ databases">
        <authorList>
            <person name="Jaros S."/>
            <person name="Januszkiewicz K."/>
            <person name="Wedrychowicz H."/>
        </authorList>
    </citation>
    <scope>NUCLEOTIDE SEQUENCE [LARGE SCALE GENOMIC DNA]</scope>
    <source>
        <strain evidence="3">DSM 19859</strain>
    </source>
</reference>
<evidence type="ECO:0000313" key="5">
    <source>
        <dbReference type="Proteomes" id="UP000290037"/>
    </source>
</evidence>
<dbReference type="Proteomes" id="UP000290037">
    <property type="component" value="Unassembled WGS sequence"/>
</dbReference>
<dbReference type="SUPFAM" id="SSF52540">
    <property type="entry name" value="P-loop containing nucleoside triphosphate hydrolases"/>
    <property type="match status" value="1"/>
</dbReference>
<dbReference type="STRING" id="573501.SAMN04487999_3239"/>
<name>A0A1M5ZLP1_9FLAO</name>
<dbReference type="InterPro" id="IPR038727">
    <property type="entry name" value="NadR/Ttd14_AAA_dom"/>
</dbReference>
<evidence type="ECO:0000313" key="2">
    <source>
        <dbReference type="EMBL" id="RXG26963.1"/>
    </source>
</evidence>
<dbReference type="Proteomes" id="UP000184240">
    <property type="component" value="Unassembled WGS sequence"/>
</dbReference>
<sequence>MSIFTANYERPKAFILTAKRIVLIGGPSTGKTTLLNALKEKGYPCLDEVSREVIKAAQQEGIEQLFLTEPLLFSDKLLERRIQQYLDAGALDAEYVFIDRGIPDVSAYMDFIGQEYPDRFTKANSTYRYDKIFLLPLWRDIHVTDKERYESFEEAVKIQDELLKTYRSCGYTPIEVPKVPVEDRLDFILKHMTL</sequence>
<accession>A0A1M5ZLP1</accession>
<dbReference type="AlphaFoldDB" id="A0A1M5ZLP1"/>